<dbReference type="InterPro" id="IPR025124">
    <property type="entry name" value="Gag1-like_clamp"/>
</dbReference>
<dbReference type="OrthoDB" id="5422958at2759"/>
<dbReference type="EMBL" id="QJNU01000002">
    <property type="protein sequence ID" value="RYP11413.1"/>
    <property type="molecule type" value="Genomic_DNA"/>
</dbReference>
<reference evidence="3 4" key="1">
    <citation type="submission" date="2018-06" db="EMBL/GenBank/DDBJ databases">
        <title>Complete Genomes of Monosporascus.</title>
        <authorList>
            <person name="Robinson A.J."/>
            <person name="Natvig D.O."/>
        </authorList>
    </citation>
    <scope>NUCLEOTIDE SEQUENCE [LARGE SCALE GENOMIC DNA]</scope>
    <source>
        <strain evidence="3 4">CBS 110550</strain>
    </source>
</reference>
<name>A0A4Q4U0C9_9PEZI</name>
<accession>A0A4Q4U0C9</accession>
<sequence length="444" mass="47946">MLLSDLYRSTKSPLSRLRSQSHSGPMDPNYEPDLVSRDKLKQKDAVKRYLAERIRNDWVFEWPPSLAVPPQENIAVGNAAAINGNGVTIQDPASTLAMVGRPIEDYAVTETSSEESDGDEEDEDDVISNYSTVSEDLDHFRPRAEWLSDLSDEDDGLPTSAYRYNSPDAVGNAVHASELARSARRRKAVRDEMQWNTGLACFNARRDAWTGAKTVRVRTKPATPPPASPPSKRLSWFRLSASAPTTPLSDPAGLTAPISPAGTQVSGDTMALSSSSDRESKGAKGGTDTQICRVETLLPIPPPILPPANPMRASINSAAYPSIYDKVVLHSMTPACPINLHDIIRACVTGWKRDGEWPLRPAEVASVVAVKNKKRKDSGANGNGGKPNARRRLSLGFLGRKENGTPNVTVGPEPGSPGKGIRKSLQRVLGLGQEKMGPSTAALE</sequence>
<dbReference type="Pfam" id="PF13259">
    <property type="entry name" value="clamp_Gag1-like"/>
    <property type="match status" value="1"/>
</dbReference>
<evidence type="ECO:0000313" key="4">
    <source>
        <dbReference type="Proteomes" id="UP000293360"/>
    </source>
</evidence>
<dbReference type="InterPro" id="IPR053274">
    <property type="entry name" value="Fluconazole_resistance"/>
</dbReference>
<feature type="domain" description="Gag1-like clamp" evidence="2">
    <location>
        <begin position="160"/>
        <end position="358"/>
    </location>
</feature>
<dbReference type="PANTHER" id="PTHR28065:SF1">
    <property type="entry name" value="DUF4050 DOMAIN-CONTAINING PROTEIN"/>
    <property type="match status" value="1"/>
</dbReference>
<feature type="compositionally biased region" description="Polar residues" evidence="1">
    <location>
        <begin position="261"/>
        <end position="275"/>
    </location>
</feature>
<dbReference type="AlphaFoldDB" id="A0A4Q4U0C9"/>
<organism evidence="3 4">
    <name type="scientific">Monosporascus ibericus</name>
    <dbReference type="NCBI Taxonomy" id="155417"/>
    <lineage>
        <taxon>Eukaryota</taxon>
        <taxon>Fungi</taxon>
        <taxon>Dikarya</taxon>
        <taxon>Ascomycota</taxon>
        <taxon>Pezizomycotina</taxon>
        <taxon>Sordariomycetes</taxon>
        <taxon>Xylariomycetidae</taxon>
        <taxon>Xylariales</taxon>
        <taxon>Xylariales incertae sedis</taxon>
        <taxon>Monosporascus</taxon>
    </lineage>
</organism>
<protein>
    <recommendedName>
        <fullName evidence="2">Gag1-like clamp domain-containing protein</fullName>
    </recommendedName>
</protein>
<keyword evidence="4" id="KW-1185">Reference proteome</keyword>
<proteinExistence type="predicted"/>
<dbReference type="STRING" id="155417.A0A4Q4U0C9"/>
<dbReference type="Proteomes" id="UP000293360">
    <property type="component" value="Unassembled WGS sequence"/>
</dbReference>
<feature type="region of interest" description="Disordered" evidence="1">
    <location>
        <begin position="247"/>
        <end position="288"/>
    </location>
</feature>
<evidence type="ECO:0000256" key="1">
    <source>
        <dbReference type="SAM" id="MobiDB-lite"/>
    </source>
</evidence>
<feature type="compositionally biased region" description="Polar residues" evidence="1">
    <location>
        <begin position="7"/>
        <end position="23"/>
    </location>
</feature>
<evidence type="ECO:0000259" key="2">
    <source>
        <dbReference type="Pfam" id="PF13259"/>
    </source>
</evidence>
<feature type="region of interest" description="Disordered" evidence="1">
    <location>
        <begin position="215"/>
        <end position="234"/>
    </location>
</feature>
<gene>
    <name evidence="3" type="ORF">DL764_000067</name>
</gene>
<dbReference type="PANTHER" id="PTHR28065">
    <property type="entry name" value="FREQUENIN"/>
    <property type="match status" value="1"/>
</dbReference>
<comment type="caution">
    <text evidence="3">The sequence shown here is derived from an EMBL/GenBank/DDBJ whole genome shotgun (WGS) entry which is preliminary data.</text>
</comment>
<feature type="region of interest" description="Disordered" evidence="1">
    <location>
        <begin position="1"/>
        <end position="37"/>
    </location>
</feature>
<feature type="region of interest" description="Disordered" evidence="1">
    <location>
        <begin position="371"/>
        <end position="444"/>
    </location>
</feature>
<evidence type="ECO:0000313" key="3">
    <source>
        <dbReference type="EMBL" id="RYP11413.1"/>
    </source>
</evidence>